<evidence type="ECO:0000256" key="2">
    <source>
        <dbReference type="ARBA" id="ARBA00023043"/>
    </source>
</evidence>
<dbReference type="InterPro" id="IPR002110">
    <property type="entry name" value="Ankyrin_rpt"/>
</dbReference>
<protein>
    <submittedName>
        <fullName evidence="4">Uncharacterized protein</fullName>
    </submittedName>
</protein>
<sequence length="213" mass="22392">MGAAPMSAGGAGEVLWEAANAGNTAEVTRLVESGAPVNWAGKGLGQTPLMRAAEEGHVASMRVLLDRGADPNAKDKDGRTALFMAAANDRADASAMLLDHGADSEAKDNDGRTALVLAAYCGSKDAMLVLLAHGADPNPKDNDGRTALFAAAYCHNVDTMSVLLDHGADPNAKDKDGCGVASECSDVGCRALLLNAERMQRWHRRRRLILWLV</sequence>
<dbReference type="Gene3D" id="1.25.40.20">
    <property type="entry name" value="Ankyrin repeat-containing domain"/>
    <property type="match status" value="2"/>
</dbReference>
<keyword evidence="5" id="KW-1185">Reference proteome</keyword>
<feature type="repeat" description="ANK" evidence="3">
    <location>
        <begin position="143"/>
        <end position="175"/>
    </location>
</feature>
<evidence type="ECO:0000256" key="3">
    <source>
        <dbReference type="PROSITE-ProRule" id="PRU00023"/>
    </source>
</evidence>
<dbReference type="SUPFAM" id="SSF48403">
    <property type="entry name" value="Ankyrin repeat"/>
    <property type="match status" value="1"/>
</dbReference>
<dbReference type="AlphaFoldDB" id="A0A5A8CJA7"/>
<dbReference type="PROSITE" id="PS50297">
    <property type="entry name" value="ANK_REP_REGION"/>
    <property type="match status" value="4"/>
</dbReference>
<evidence type="ECO:0000256" key="1">
    <source>
        <dbReference type="ARBA" id="ARBA00022737"/>
    </source>
</evidence>
<dbReference type="InterPro" id="IPR036770">
    <property type="entry name" value="Ankyrin_rpt-contain_sf"/>
</dbReference>
<gene>
    <name evidence="4" type="ORF">FNF29_04075</name>
</gene>
<dbReference type="PANTHER" id="PTHR24189">
    <property type="entry name" value="MYOTROPHIN"/>
    <property type="match status" value="1"/>
</dbReference>
<dbReference type="EMBL" id="VLTN01000022">
    <property type="protein sequence ID" value="KAA0152210.1"/>
    <property type="molecule type" value="Genomic_DNA"/>
</dbReference>
<dbReference type="PROSITE" id="PS50088">
    <property type="entry name" value="ANK_REPEAT"/>
    <property type="match status" value="4"/>
</dbReference>
<evidence type="ECO:0000313" key="5">
    <source>
        <dbReference type="Proteomes" id="UP000323011"/>
    </source>
</evidence>
<accession>A0A5A8CJA7</accession>
<dbReference type="SMART" id="SM00248">
    <property type="entry name" value="ANK"/>
    <property type="match status" value="4"/>
</dbReference>
<dbReference type="PANTHER" id="PTHR24189:SF50">
    <property type="entry name" value="ANKYRIN REPEAT AND SOCS BOX PROTEIN 2"/>
    <property type="match status" value="1"/>
</dbReference>
<comment type="caution">
    <text evidence="4">The sequence shown here is derived from an EMBL/GenBank/DDBJ whole genome shotgun (WGS) entry which is preliminary data.</text>
</comment>
<dbReference type="Pfam" id="PF12796">
    <property type="entry name" value="Ank_2"/>
    <property type="match status" value="1"/>
</dbReference>
<evidence type="ECO:0000313" key="4">
    <source>
        <dbReference type="EMBL" id="KAA0152210.1"/>
    </source>
</evidence>
<dbReference type="Proteomes" id="UP000323011">
    <property type="component" value="Unassembled WGS sequence"/>
</dbReference>
<reference evidence="4 5" key="1">
    <citation type="submission" date="2019-07" db="EMBL/GenBank/DDBJ databases">
        <title>Genomes of Cafeteria roenbergensis.</title>
        <authorList>
            <person name="Fischer M.G."/>
            <person name="Hackl T."/>
            <person name="Roman M."/>
        </authorList>
    </citation>
    <scope>NUCLEOTIDE SEQUENCE [LARGE SCALE GENOMIC DNA]</scope>
    <source>
        <strain evidence="4 5">BVI</strain>
    </source>
</reference>
<feature type="repeat" description="ANK" evidence="3">
    <location>
        <begin position="110"/>
        <end position="142"/>
    </location>
</feature>
<name>A0A5A8CJA7_CAFRO</name>
<feature type="repeat" description="ANK" evidence="3">
    <location>
        <begin position="44"/>
        <end position="76"/>
    </location>
</feature>
<proteinExistence type="predicted"/>
<dbReference type="PRINTS" id="PR01415">
    <property type="entry name" value="ANKYRIN"/>
</dbReference>
<dbReference type="InterPro" id="IPR050745">
    <property type="entry name" value="Multifunctional_regulatory"/>
</dbReference>
<keyword evidence="1" id="KW-0677">Repeat</keyword>
<dbReference type="Pfam" id="PF13637">
    <property type="entry name" value="Ank_4"/>
    <property type="match status" value="1"/>
</dbReference>
<feature type="repeat" description="ANK" evidence="3">
    <location>
        <begin position="77"/>
        <end position="109"/>
    </location>
</feature>
<keyword evidence="2 3" id="KW-0040">ANK repeat</keyword>
<organism evidence="4 5">
    <name type="scientific">Cafeteria roenbergensis</name>
    <name type="common">Marine flagellate</name>
    <dbReference type="NCBI Taxonomy" id="33653"/>
    <lineage>
        <taxon>Eukaryota</taxon>
        <taxon>Sar</taxon>
        <taxon>Stramenopiles</taxon>
        <taxon>Bigyra</taxon>
        <taxon>Opalozoa</taxon>
        <taxon>Bicosoecida</taxon>
        <taxon>Cafeteriaceae</taxon>
        <taxon>Cafeteria</taxon>
    </lineage>
</organism>